<organism evidence="4">
    <name type="scientific">Acromyrmex echinatior</name>
    <name type="common">Panamanian leafcutter ant</name>
    <name type="synonym">Acromyrmex octospinosus echinatior</name>
    <dbReference type="NCBI Taxonomy" id="103372"/>
    <lineage>
        <taxon>Eukaryota</taxon>
        <taxon>Metazoa</taxon>
        <taxon>Ecdysozoa</taxon>
        <taxon>Arthropoda</taxon>
        <taxon>Hexapoda</taxon>
        <taxon>Insecta</taxon>
        <taxon>Pterygota</taxon>
        <taxon>Neoptera</taxon>
        <taxon>Endopterygota</taxon>
        <taxon>Hymenoptera</taxon>
        <taxon>Apocrita</taxon>
        <taxon>Aculeata</taxon>
        <taxon>Formicoidea</taxon>
        <taxon>Formicidae</taxon>
        <taxon>Myrmicinae</taxon>
        <taxon>Acromyrmex</taxon>
    </lineage>
</organism>
<feature type="signal peptide" evidence="2">
    <location>
        <begin position="1"/>
        <end position="24"/>
    </location>
</feature>
<keyword evidence="1" id="KW-0812">Transmembrane</keyword>
<proteinExistence type="predicted"/>
<dbReference type="OrthoDB" id="7552065at2759"/>
<feature type="transmembrane region" description="Helical" evidence="1">
    <location>
        <begin position="111"/>
        <end position="135"/>
    </location>
</feature>
<evidence type="ECO:0000313" key="4">
    <source>
        <dbReference type="Proteomes" id="UP000007755"/>
    </source>
</evidence>
<dbReference type="Pfam" id="PF07898">
    <property type="entry name" value="DUF1676"/>
    <property type="match status" value="1"/>
</dbReference>
<dbReference type="InParanoid" id="F4X734"/>
<keyword evidence="2" id="KW-0732">Signal</keyword>
<dbReference type="eggNOG" id="ENOG502S77V">
    <property type="taxonomic scope" value="Eukaryota"/>
</dbReference>
<dbReference type="AlphaFoldDB" id="F4X734"/>
<keyword evidence="1" id="KW-1133">Transmembrane helix</keyword>
<dbReference type="OMA" id="VSHAMEY"/>
<reference evidence="3" key="1">
    <citation type="submission" date="2011-02" db="EMBL/GenBank/DDBJ databases">
        <title>The genome of the leaf-cutting ant Acromyrmex echinatior suggests key adaptations to social evolution and fungus farming.</title>
        <authorList>
            <person name="Nygaard S."/>
            <person name="Zhang G."/>
        </authorList>
    </citation>
    <scope>NUCLEOTIDE SEQUENCE</scope>
</reference>
<dbReference type="KEGG" id="aec:105153527"/>
<dbReference type="Proteomes" id="UP000007755">
    <property type="component" value="Unassembled WGS sequence"/>
</dbReference>
<dbReference type="EMBL" id="GL888828">
    <property type="protein sequence ID" value="EGI57646.1"/>
    <property type="molecule type" value="Genomic_DNA"/>
</dbReference>
<feature type="transmembrane region" description="Helical" evidence="1">
    <location>
        <begin position="141"/>
        <end position="158"/>
    </location>
</feature>
<accession>F4X734</accession>
<name>F4X734_ACREC</name>
<protein>
    <submittedName>
        <fullName evidence="3">Uncharacterized protein</fullName>
    </submittedName>
</protein>
<evidence type="ECO:0000313" key="3">
    <source>
        <dbReference type="EMBL" id="EGI57646.1"/>
    </source>
</evidence>
<sequence>MREKMLLRANLVAVLLTLNCVSRASEHSKSTSEKWQKEERTVISGEKILRYMNDNITFENPISSVNGHNVKNNIAKIHRSIDEDFYNAHSKIEVEERDEARRKKRKVGRTMLALLMAYKLKFVALIPTILGGLILLKGTTLLAGFFFALFAAVLGLKIH</sequence>
<keyword evidence="1" id="KW-0472">Membrane</keyword>
<feature type="chain" id="PRO_5003324138" evidence="2">
    <location>
        <begin position="25"/>
        <end position="159"/>
    </location>
</feature>
<keyword evidence="4" id="KW-1185">Reference proteome</keyword>
<evidence type="ECO:0000256" key="1">
    <source>
        <dbReference type="SAM" id="Phobius"/>
    </source>
</evidence>
<evidence type="ECO:0000256" key="2">
    <source>
        <dbReference type="SAM" id="SignalP"/>
    </source>
</evidence>
<dbReference type="InterPro" id="IPR012464">
    <property type="entry name" value="DUF1676"/>
</dbReference>
<gene>
    <name evidence="3" type="ORF">G5I_14171</name>
</gene>
<dbReference type="STRING" id="103372.F4X734"/>